<dbReference type="InterPro" id="IPR051532">
    <property type="entry name" value="Ester_Hydrolysis_Enzymes"/>
</dbReference>
<keyword evidence="3" id="KW-0378">Hydrolase</keyword>
<dbReference type="Proteomes" id="UP000522688">
    <property type="component" value="Unassembled WGS sequence"/>
</dbReference>
<sequence>MSNGDRLVFVGDDSTRAGDWGTWFPDDDVVNLGVDGETTATLAERIDQVVAARPDSVVLSIGTNDFTGRRSVEQVVRGVESLLVSMRRELPGTRLLLQSILPRGAEFAPRIRDANRHLRQFSSTVRAQYLDLWPALADESGDAIRPEYSTDGLHLTSAGYDAWVAEIGPGLERLRDEPPMSRPLSVINLPYDID</sequence>
<dbReference type="AlphaFoldDB" id="A0A7W3JGU7"/>
<protein>
    <submittedName>
        <fullName evidence="3">N-acetylglucosamine-6-sulfatase</fullName>
        <ecNumber evidence="3">3.1.6.14</ecNumber>
    </submittedName>
</protein>
<dbReference type="Pfam" id="PF13472">
    <property type="entry name" value="Lipase_GDSL_2"/>
    <property type="match status" value="1"/>
</dbReference>
<feature type="domain" description="SGNH hydrolase-type esterase" evidence="1">
    <location>
        <begin position="23"/>
        <end position="162"/>
    </location>
</feature>
<evidence type="ECO:0000313" key="3">
    <source>
        <dbReference type="EMBL" id="MBA8812601.1"/>
    </source>
</evidence>
<dbReference type="InterPro" id="IPR036514">
    <property type="entry name" value="SGNH_hydro_sf"/>
</dbReference>
<comment type="caution">
    <text evidence="3">The sequence shown here is derived from an EMBL/GenBank/DDBJ whole genome shotgun (WGS) entry which is preliminary data.</text>
</comment>
<evidence type="ECO:0000313" key="5">
    <source>
        <dbReference type="Proteomes" id="UP000522688"/>
    </source>
</evidence>
<reference evidence="2 4" key="1">
    <citation type="submission" date="2019-07" db="EMBL/GenBank/DDBJ databases">
        <title>Whole genome shotgun sequence of Frigoribacterium faeni NBRC 103066.</title>
        <authorList>
            <person name="Hosoyama A."/>
            <person name="Uohara A."/>
            <person name="Ohji S."/>
            <person name="Ichikawa N."/>
        </authorList>
    </citation>
    <scope>NUCLEOTIDE SEQUENCE [LARGE SCALE GENOMIC DNA]</scope>
    <source>
        <strain evidence="2 4">NBRC 103066</strain>
    </source>
</reference>
<dbReference type="GO" id="GO:0008449">
    <property type="term" value="F:N-acetylglucosamine-6-sulfatase activity"/>
    <property type="evidence" value="ECO:0007669"/>
    <property type="project" value="UniProtKB-EC"/>
</dbReference>
<dbReference type="SUPFAM" id="SSF52266">
    <property type="entry name" value="SGNH hydrolase"/>
    <property type="match status" value="1"/>
</dbReference>
<dbReference type="RefSeq" id="WP_146856941.1">
    <property type="nucleotide sequence ID" value="NZ_BAAAHR010000002.1"/>
</dbReference>
<gene>
    <name evidence="3" type="ORF">FB463_000825</name>
    <name evidence="2" type="ORF">FFA01_29280</name>
</gene>
<dbReference type="OrthoDB" id="9805821at2"/>
<dbReference type="Gene3D" id="3.40.50.1110">
    <property type="entry name" value="SGNH hydrolase"/>
    <property type="match status" value="1"/>
</dbReference>
<name>A0A7W3JGU7_9MICO</name>
<reference evidence="3 5" key="2">
    <citation type="submission" date="2020-07" db="EMBL/GenBank/DDBJ databases">
        <title>Sequencing the genomes of 1000 actinobacteria strains.</title>
        <authorList>
            <person name="Klenk H.-P."/>
        </authorList>
    </citation>
    <scope>NUCLEOTIDE SEQUENCE [LARGE SCALE GENOMIC DNA]</scope>
    <source>
        <strain evidence="3 5">DSM 10309</strain>
    </source>
</reference>
<dbReference type="EMBL" id="JACGWW010000001">
    <property type="protein sequence ID" value="MBA8812601.1"/>
    <property type="molecule type" value="Genomic_DNA"/>
</dbReference>
<organism evidence="3 5">
    <name type="scientific">Frigoribacterium faeni</name>
    <dbReference type="NCBI Taxonomy" id="145483"/>
    <lineage>
        <taxon>Bacteria</taxon>
        <taxon>Bacillati</taxon>
        <taxon>Actinomycetota</taxon>
        <taxon>Actinomycetes</taxon>
        <taxon>Micrococcales</taxon>
        <taxon>Microbacteriaceae</taxon>
        <taxon>Frigoribacterium</taxon>
    </lineage>
</organism>
<dbReference type="PANTHER" id="PTHR30383:SF5">
    <property type="entry name" value="SGNH HYDROLASE-TYPE ESTERASE DOMAIN-CONTAINING PROTEIN"/>
    <property type="match status" value="1"/>
</dbReference>
<evidence type="ECO:0000313" key="2">
    <source>
        <dbReference type="EMBL" id="GEK84619.1"/>
    </source>
</evidence>
<dbReference type="EMBL" id="BJUV01000046">
    <property type="protein sequence ID" value="GEK84619.1"/>
    <property type="molecule type" value="Genomic_DNA"/>
</dbReference>
<evidence type="ECO:0000259" key="1">
    <source>
        <dbReference type="Pfam" id="PF13472"/>
    </source>
</evidence>
<dbReference type="EC" id="3.1.6.14" evidence="3"/>
<keyword evidence="4" id="KW-1185">Reference proteome</keyword>
<dbReference type="PANTHER" id="PTHR30383">
    <property type="entry name" value="THIOESTERASE 1/PROTEASE 1/LYSOPHOSPHOLIPASE L1"/>
    <property type="match status" value="1"/>
</dbReference>
<proteinExistence type="predicted"/>
<accession>A0A7W3JGU7</accession>
<dbReference type="InterPro" id="IPR013830">
    <property type="entry name" value="SGNH_hydro"/>
</dbReference>
<dbReference type="GO" id="GO:0004622">
    <property type="term" value="F:phosphatidylcholine lysophospholipase activity"/>
    <property type="evidence" value="ECO:0007669"/>
    <property type="project" value="TreeGrafter"/>
</dbReference>
<dbReference type="Proteomes" id="UP000321154">
    <property type="component" value="Unassembled WGS sequence"/>
</dbReference>
<evidence type="ECO:0000313" key="4">
    <source>
        <dbReference type="Proteomes" id="UP000321154"/>
    </source>
</evidence>